<proteinExistence type="predicted"/>
<evidence type="ECO:0000256" key="5">
    <source>
        <dbReference type="ARBA" id="ARBA00023242"/>
    </source>
</evidence>
<dbReference type="SUPFAM" id="SSF47459">
    <property type="entry name" value="HLH, helix-loop-helix DNA-binding domain"/>
    <property type="match status" value="1"/>
</dbReference>
<evidence type="ECO:0000259" key="7">
    <source>
        <dbReference type="PROSITE" id="PS50888"/>
    </source>
</evidence>
<dbReference type="Gene3D" id="4.10.280.10">
    <property type="entry name" value="Helix-loop-helix DNA-binding domain"/>
    <property type="match status" value="1"/>
</dbReference>
<dbReference type="InterPro" id="IPR011598">
    <property type="entry name" value="bHLH_dom"/>
</dbReference>
<reference evidence="8 9" key="1">
    <citation type="journal article" date="2023" name="Nucleic Acids Res.">
        <title>The hologenome of Daphnia magna reveals possible DNA methylation and microbiome-mediated evolution of the host genome.</title>
        <authorList>
            <person name="Chaturvedi A."/>
            <person name="Li X."/>
            <person name="Dhandapani V."/>
            <person name="Marshall H."/>
            <person name="Kissane S."/>
            <person name="Cuenca-Cambronero M."/>
            <person name="Asole G."/>
            <person name="Calvet F."/>
            <person name="Ruiz-Romero M."/>
            <person name="Marangio P."/>
            <person name="Guigo R."/>
            <person name="Rago D."/>
            <person name="Mirbahai L."/>
            <person name="Eastwood N."/>
            <person name="Colbourne J.K."/>
            <person name="Zhou J."/>
            <person name="Mallon E."/>
            <person name="Orsini L."/>
        </authorList>
    </citation>
    <scope>NUCLEOTIDE SEQUENCE [LARGE SCALE GENOMIC DNA]</scope>
    <source>
        <strain evidence="8">LRV0_1</strain>
    </source>
</reference>
<dbReference type="Proteomes" id="UP001234178">
    <property type="component" value="Unassembled WGS sequence"/>
</dbReference>
<protein>
    <recommendedName>
        <fullName evidence="7">BHLH domain-containing protein</fullName>
    </recommendedName>
</protein>
<dbReference type="EMBL" id="JAOYFB010000038">
    <property type="protein sequence ID" value="KAK4025762.1"/>
    <property type="molecule type" value="Genomic_DNA"/>
</dbReference>
<keyword evidence="5" id="KW-0539">Nucleus</keyword>
<name>A0ABR0AKX3_9CRUS</name>
<evidence type="ECO:0000313" key="9">
    <source>
        <dbReference type="Proteomes" id="UP001234178"/>
    </source>
</evidence>
<organism evidence="8 9">
    <name type="scientific">Daphnia magna</name>
    <dbReference type="NCBI Taxonomy" id="35525"/>
    <lineage>
        <taxon>Eukaryota</taxon>
        <taxon>Metazoa</taxon>
        <taxon>Ecdysozoa</taxon>
        <taxon>Arthropoda</taxon>
        <taxon>Crustacea</taxon>
        <taxon>Branchiopoda</taxon>
        <taxon>Diplostraca</taxon>
        <taxon>Cladocera</taxon>
        <taxon>Anomopoda</taxon>
        <taxon>Daphniidae</taxon>
        <taxon>Daphnia</taxon>
    </lineage>
</organism>
<dbReference type="SMART" id="SM00353">
    <property type="entry name" value="HLH"/>
    <property type="match status" value="1"/>
</dbReference>
<dbReference type="InterPro" id="IPR039091">
    <property type="entry name" value="AHR/AHRR"/>
</dbReference>
<dbReference type="InterPro" id="IPR036638">
    <property type="entry name" value="HLH_DNA-bd_sf"/>
</dbReference>
<evidence type="ECO:0000256" key="1">
    <source>
        <dbReference type="ARBA" id="ARBA00004123"/>
    </source>
</evidence>
<evidence type="ECO:0000256" key="2">
    <source>
        <dbReference type="ARBA" id="ARBA00023015"/>
    </source>
</evidence>
<keyword evidence="3" id="KW-0238">DNA-binding</keyword>
<keyword evidence="4" id="KW-0804">Transcription</keyword>
<accession>A0ABR0AKX3</accession>
<comment type="caution">
    <text evidence="8">The sequence shown here is derived from an EMBL/GenBank/DDBJ whole genome shotgun (WGS) entry which is preliminary data.</text>
</comment>
<dbReference type="PROSITE" id="PS50888">
    <property type="entry name" value="BHLH"/>
    <property type="match status" value="1"/>
</dbReference>
<evidence type="ECO:0000256" key="4">
    <source>
        <dbReference type="ARBA" id="ARBA00023163"/>
    </source>
</evidence>
<sequence length="240" mass="28148">MNQLGTVYATKRRRRNGKSLKPSPKESSGKSNPSKRHRERLNAELDTLASLLPYEASILSKLDRLSILRLSVSYLRTKSYFQDLTDARGVSLNCVVDFRLKLKRQQKLDDRNKQIRTRKCRDCEECLFGVMVLRLVWENHFQMQFQYLFVSGCFKEKMGTNSIRIHHDRFSPYLIPIRMLLGQYSLPNINSNLMPKLPSLPHFYVLNDEEWFILSDRKEKEEEDDDDDATAILLLLFSVP</sequence>
<keyword evidence="9" id="KW-1185">Reference proteome</keyword>
<dbReference type="PANTHER" id="PTHR10649:SF12">
    <property type="entry name" value="SPINELESS, ISOFORM C"/>
    <property type="match status" value="1"/>
</dbReference>
<evidence type="ECO:0000256" key="3">
    <source>
        <dbReference type="ARBA" id="ARBA00023125"/>
    </source>
</evidence>
<dbReference type="PANTHER" id="PTHR10649">
    <property type="entry name" value="ARYL HYDROCARBON RECEPTOR"/>
    <property type="match status" value="1"/>
</dbReference>
<feature type="region of interest" description="Disordered" evidence="6">
    <location>
        <begin position="1"/>
        <end position="37"/>
    </location>
</feature>
<comment type="subcellular location">
    <subcellularLocation>
        <location evidence="1">Nucleus</location>
    </subcellularLocation>
</comment>
<gene>
    <name evidence="8" type="ORF">OUZ56_014809</name>
</gene>
<evidence type="ECO:0000256" key="6">
    <source>
        <dbReference type="SAM" id="MobiDB-lite"/>
    </source>
</evidence>
<evidence type="ECO:0000313" key="8">
    <source>
        <dbReference type="EMBL" id="KAK4025762.1"/>
    </source>
</evidence>
<keyword evidence="2" id="KW-0805">Transcription regulation</keyword>
<dbReference type="Pfam" id="PF00010">
    <property type="entry name" value="HLH"/>
    <property type="match status" value="1"/>
</dbReference>
<feature type="domain" description="BHLH" evidence="7">
    <location>
        <begin position="25"/>
        <end position="78"/>
    </location>
</feature>